<protein>
    <submittedName>
        <fullName evidence="2">Uncharacterized protein</fullName>
    </submittedName>
</protein>
<dbReference type="Proteomes" id="UP000220934">
    <property type="component" value="Unassembled WGS sequence"/>
</dbReference>
<reference evidence="2 3" key="1">
    <citation type="submission" date="2017-09" db="EMBL/GenBank/DDBJ databases">
        <title>Large-scale bioinformatics analysis of Bacillus genomes uncovers conserved roles of natural products in bacterial physiology.</title>
        <authorList>
            <consortium name="Agbiome Team Llc"/>
            <person name="Bleich R.M."/>
            <person name="Kirk G.J."/>
            <person name="Santa Maria K.C."/>
            <person name="Allen S.E."/>
            <person name="Farag S."/>
            <person name="Shank E.A."/>
            <person name="Bowers A."/>
        </authorList>
    </citation>
    <scope>NUCLEOTIDE SEQUENCE [LARGE SCALE GENOMIC DNA]</scope>
    <source>
        <strain evidence="2 3">AFS027958</strain>
    </source>
</reference>
<proteinExistence type="predicted"/>
<dbReference type="EMBL" id="NUAJ01000009">
    <property type="protein sequence ID" value="PEN55128.1"/>
    <property type="molecule type" value="Genomic_DNA"/>
</dbReference>
<dbReference type="RefSeq" id="WP_098060263.1">
    <property type="nucleotide sequence ID" value="NZ_JAOPQL010000026.1"/>
</dbReference>
<gene>
    <name evidence="2" type="ORF">CN596_11140</name>
</gene>
<organism evidence="2 3">
    <name type="scientific">Bacillus toyonensis</name>
    <dbReference type="NCBI Taxonomy" id="155322"/>
    <lineage>
        <taxon>Bacteria</taxon>
        <taxon>Bacillati</taxon>
        <taxon>Bacillota</taxon>
        <taxon>Bacilli</taxon>
        <taxon>Bacillales</taxon>
        <taxon>Bacillaceae</taxon>
        <taxon>Bacillus</taxon>
        <taxon>Bacillus cereus group</taxon>
    </lineage>
</organism>
<accession>A0AB36SSD7</accession>
<feature type="region of interest" description="Disordered" evidence="1">
    <location>
        <begin position="1"/>
        <end position="75"/>
    </location>
</feature>
<evidence type="ECO:0000313" key="2">
    <source>
        <dbReference type="EMBL" id="PEN55128.1"/>
    </source>
</evidence>
<name>A0AB36SSD7_9BACI</name>
<comment type="caution">
    <text evidence="2">The sequence shown here is derived from an EMBL/GenBank/DDBJ whole genome shotgun (WGS) entry which is preliminary data.</text>
</comment>
<sequence length="126" mass="14667">MARTPGLLGRKKSNFEPTEPYVPEQGQATTENKEVAATVTPSQPKTEEKQVTRKEKRIEKTEPKKKFKNQQGSIKISNQSKEELEVLMKLTNTKFNYEIIDLLIDRYVENELTPEQKRKFKLLTEI</sequence>
<feature type="compositionally biased region" description="Basic and acidic residues" evidence="1">
    <location>
        <begin position="45"/>
        <end position="64"/>
    </location>
</feature>
<evidence type="ECO:0000313" key="3">
    <source>
        <dbReference type="Proteomes" id="UP000220934"/>
    </source>
</evidence>
<dbReference type="AlphaFoldDB" id="A0AB36SSD7"/>
<evidence type="ECO:0000256" key="1">
    <source>
        <dbReference type="SAM" id="MobiDB-lite"/>
    </source>
</evidence>